<gene>
    <name evidence="1" type="ORF">KC669_01995</name>
</gene>
<accession>A0A955RL82</accession>
<reference evidence="1" key="2">
    <citation type="journal article" date="2021" name="Microbiome">
        <title>Successional dynamics and alternative stable states in a saline activated sludge microbial community over 9 years.</title>
        <authorList>
            <person name="Wang Y."/>
            <person name="Ye J."/>
            <person name="Ju F."/>
            <person name="Liu L."/>
            <person name="Boyd J.A."/>
            <person name="Deng Y."/>
            <person name="Parks D.H."/>
            <person name="Jiang X."/>
            <person name="Yin X."/>
            <person name="Woodcroft B.J."/>
            <person name="Tyson G.W."/>
            <person name="Hugenholtz P."/>
            <person name="Polz M.F."/>
            <person name="Zhang T."/>
        </authorList>
    </citation>
    <scope>NUCLEOTIDE SEQUENCE</scope>
    <source>
        <strain evidence="1">HKST-UBA09</strain>
    </source>
</reference>
<sequence length="129" mass="14191">MDTTLPIIEHDAELGQYFQKFEINGQTYMTVPEASITLTPTANVEVRHAQTVANDNAIKLPGRAVPIFTFSSGASENNPSSSYSTYVNEFLNLNPNLERIIQSTNLPAKAFFAVDLARTSKLICLIPTL</sequence>
<evidence type="ECO:0000313" key="1">
    <source>
        <dbReference type="EMBL" id="MCA9386784.1"/>
    </source>
</evidence>
<name>A0A955RL82_9BACT</name>
<proteinExistence type="predicted"/>
<evidence type="ECO:0000313" key="2">
    <source>
        <dbReference type="Proteomes" id="UP000714915"/>
    </source>
</evidence>
<organism evidence="1 2">
    <name type="scientific">Candidatus Dojkabacteria bacterium</name>
    <dbReference type="NCBI Taxonomy" id="2099670"/>
    <lineage>
        <taxon>Bacteria</taxon>
        <taxon>Candidatus Dojkabacteria</taxon>
    </lineage>
</organism>
<comment type="caution">
    <text evidence="1">The sequence shown here is derived from an EMBL/GenBank/DDBJ whole genome shotgun (WGS) entry which is preliminary data.</text>
</comment>
<reference evidence="1" key="1">
    <citation type="submission" date="2020-04" db="EMBL/GenBank/DDBJ databases">
        <authorList>
            <person name="Zhang T."/>
        </authorList>
    </citation>
    <scope>NUCLEOTIDE SEQUENCE</scope>
    <source>
        <strain evidence="1">HKST-UBA09</strain>
    </source>
</reference>
<dbReference type="EMBL" id="JAGQLF010000016">
    <property type="protein sequence ID" value="MCA9386784.1"/>
    <property type="molecule type" value="Genomic_DNA"/>
</dbReference>
<dbReference type="Proteomes" id="UP000714915">
    <property type="component" value="Unassembled WGS sequence"/>
</dbReference>
<protein>
    <submittedName>
        <fullName evidence="1">Uncharacterized protein</fullName>
    </submittedName>
</protein>
<dbReference type="AlphaFoldDB" id="A0A955RL82"/>